<comment type="caution">
    <text evidence="4">The sequence shown here is derived from an EMBL/GenBank/DDBJ whole genome shotgun (WGS) entry which is preliminary data.</text>
</comment>
<dbReference type="NCBIfam" id="TIGR02231">
    <property type="entry name" value="mucoidy inhibitor MuiA family protein"/>
    <property type="match status" value="2"/>
</dbReference>
<evidence type="ECO:0000313" key="4">
    <source>
        <dbReference type="EMBL" id="KAL0948652.1"/>
    </source>
</evidence>
<feature type="domain" description="DUF4139" evidence="2">
    <location>
        <begin position="202"/>
        <end position="629"/>
    </location>
</feature>
<dbReference type="InterPro" id="IPR025554">
    <property type="entry name" value="DUF4140"/>
</dbReference>
<dbReference type="PANTHER" id="PTHR31005:SF8">
    <property type="entry name" value="DUF4139 DOMAIN-CONTAINING PROTEIN"/>
    <property type="match status" value="1"/>
</dbReference>
<feature type="compositionally biased region" description="Low complexity" evidence="1">
    <location>
        <begin position="328"/>
        <end position="348"/>
    </location>
</feature>
<evidence type="ECO:0000259" key="3">
    <source>
        <dbReference type="Pfam" id="PF13600"/>
    </source>
</evidence>
<protein>
    <recommendedName>
        <fullName evidence="6">Protein F37C4.5</fullName>
    </recommendedName>
</protein>
<dbReference type="Pfam" id="PF13598">
    <property type="entry name" value="DUF4139"/>
    <property type="match status" value="1"/>
</dbReference>
<keyword evidence="5" id="KW-1185">Reference proteome</keyword>
<organism evidence="4 5">
    <name type="scientific">Hohenbuehelia grisea</name>
    <dbReference type="NCBI Taxonomy" id="104357"/>
    <lineage>
        <taxon>Eukaryota</taxon>
        <taxon>Fungi</taxon>
        <taxon>Dikarya</taxon>
        <taxon>Basidiomycota</taxon>
        <taxon>Agaricomycotina</taxon>
        <taxon>Agaricomycetes</taxon>
        <taxon>Agaricomycetidae</taxon>
        <taxon>Agaricales</taxon>
        <taxon>Pleurotineae</taxon>
        <taxon>Pleurotaceae</taxon>
        <taxon>Hohenbuehelia</taxon>
    </lineage>
</organism>
<evidence type="ECO:0000259" key="2">
    <source>
        <dbReference type="Pfam" id="PF13598"/>
    </source>
</evidence>
<dbReference type="InterPro" id="IPR011935">
    <property type="entry name" value="CHP02231"/>
</dbReference>
<dbReference type="Proteomes" id="UP001556367">
    <property type="component" value="Unassembled WGS sequence"/>
</dbReference>
<evidence type="ECO:0008006" key="6">
    <source>
        <dbReference type="Google" id="ProtNLM"/>
    </source>
</evidence>
<evidence type="ECO:0000313" key="5">
    <source>
        <dbReference type="Proteomes" id="UP001556367"/>
    </source>
</evidence>
<reference evidence="5" key="1">
    <citation type="submission" date="2024-06" db="EMBL/GenBank/DDBJ databases">
        <title>Multi-omics analyses provide insights into the biosynthesis of the anticancer antibiotic pleurotin in Hohenbuehelia grisea.</title>
        <authorList>
            <person name="Weaver J.A."/>
            <person name="Alberti F."/>
        </authorList>
    </citation>
    <scope>NUCLEOTIDE SEQUENCE [LARGE SCALE GENOMIC DNA]</scope>
    <source>
        <strain evidence="5">T-177</strain>
    </source>
</reference>
<dbReference type="EMBL" id="JASNQZ010000013">
    <property type="protein sequence ID" value="KAL0948652.1"/>
    <property type="molecule type" value="Genomic_DNA"/>
</dbReference>
<proteinExistence type="predicted"/>
<accession>A0ABR3IZ51</accession>
<sequence>MFELNLAASAHPIKSVTVFKSKAEIVRTFALDLKSGQNKVEISDLPSAIDANSVRVSGLGDARLFDVVCTSASASEQEARAGDKNASSETARMAESIRQLEAKKLSLESQRRVLEYQAELLLSYAKTLTGEHVAPTAMTEFLGSFVEQGRKNLEATAELEEQCVDVNRQIATIKHNLASRKGFTTSTVVVVIGAADPTHIELKLTYIVANASWSPTYELHATTTDGKTTSSIYLHYRAKVTQSTGEDWADTSLTLSTVALDAVNQVIPQPLPIKVKPSYNGFNTNGGNMNTGPKLPFPGGLFGSNQPAFGKTVGFGASGDLNQLQQRQYQQLQVQQPQPQQQQQQLQPAATGTSAQLVQMGALFGGNGAAPPPPAASPSQPAEDEAFEEIALPGALSKPHTVVSETPLAISYSVDNEVSIPTDGHQHVVSIALLPFDAKISHVVVPRAQPRVYLQREVKNTSDYRLLPGPVSVIMDDSFVSNIKINEINKGDTFACTLGTDLAAKVTYSRTVKNENPVNGTFSESSNIAKYHTKMTLHNQHTFAIEDLIVREALPTSADKRGRVILREPAGLANSKHGDIVKLPDGASVMWSKTGGEKNGEELGLFSWRWKVDAGEKVTLEAKWEVHTPAHETWVEFLQA</sequence>
<evidence type="ECO:0000256" key="1">
    <source>
        <dbReference type="SAM" id="MobiDB-lite"/>
    </source>
</evidence>
<dbReference type="PANTHER" id="PTHR31005">
    <property type="entry name" value="DUF4139 DOMAIN-CONTAINING PROTEIN"/>
    <property type="match status" value="1"/>
</dbReference>
<dbReference type="Pfam" id="PF13600">
    <property type="entry name" value="DUF4140"/>
    <property type="match status" value="1"/>
</dbReference>
<name>A0ABR3IZ51_9AGAR</name>
<gene>
    <name evidence="4" type="ORF">HGRIS_010456</name>
</gene>
<feature type="domain" description="DUF4140" evidence="3">
    <location>
        <begin position="16"/>
        <end position="121"/>
    </location>
</feature>
<dbReference type="InterPro" id="IPR037291">
    <property type="entry name" value="DUF4139"/>
</dbReference>
<feature type="region of interest" description="Disordered" evidence="1">
    <location>
        <begin position="328"/>
        <end position="385"/>
    </location>
</feature>